<proteinExistence type="predicted"/>
<feature type="domain" description="GGDEF" evidence="1">
    <location>
        <begin position="116"/>
        <end position="256"/>
    </location>
</feature>
<dbReference type="InterPro" id="IPR043128">
    <property type="entry name" value="Rev_trsase/Diguanyl_cyclase"/>
</dbReference>
<evidence type="ECO:0000313" key="2">
    <source>
        <dbReference type="EMBL" id="OGG30467.1"/>
    </source>
</evidence>
<dbReference type="InterPro" id="IPR000160">
    <property type="entry name" value="GGDEF_dom"/>
</dbReference>
<reference evidence="2 3" key="1">
    <citation type="journal article" date="2016" name="Nat. Commun.">
        <title>Thousands of microbial genomes shed light on interconnected biogeochemical processes in an aquifer system.</title>
        <authorList>
            <person name="Anantharaman K."/>
            <person name="Brown C.T."/>
            <person name="Hug L.A."/>
            <person name="Sharon I."/>
            <person name="Castelle C.J."/>
            <person name="Probst A.J."/>
            <person name="Thomas B.C."/>
            <person name="Singh A."/>
            <person name="Wilkins M.J."/>
            <person name="Karaoz U."/>
            <person name="Brodie E.L."/>
            <person name="Williams K.H."/>
            <person name="Hubbard S.S."/>
            <person name="Banfield J.F."/>
        </authorList>
    </citation>
    <scope>NUCLEOTIDE SEQUENCE [LARGE SCALE GENOMIC DNA]</scope>
</reference>
<dbReference type="SUPFAM" id="SSF55073">
    <property type="entry name" value="Nucleotide cyclase"/>
    <property type="match status" value="1"/>
</dbReference>
<evidence type="ECO:0000313" key="3">
    <source>
        <dbReference type="Proteomes" id="UP000176409"/>
    </source>
</evidence>
<dbReference type="Proteomes" id="UP000176409">
    <property type="component" value="Unassembled WGS sequence"/>
</dbReference>
<comment type="caution">
    <text evidence="2">The sequence shown here is derived from an EMBL/GenBank/DDBJ whole genome shotgun (WGS) entry which is preliminary data.</text>
</comment>
<dbReference type="InterPro" id="IPR052163">
    <property type="entry name" value="DGC-Regulatory_Protein"/>
</dbReference>
<dbReference type="CDD" id="cd01949">
    <property type="entry name" value="GGDEF"/>
    <property type="match status" value="1"/>
</dbReference>
<dbReference type="InterPro" id="IPR029787">
    <property type="entry name" value="Nucleotide_cyclase"/>
</dbReference>
<gene>
    <name evidence="2" type="ORF">A2973_02955</name>
</gene>
<dbReference type="STRING" id="1798396.A2973_02955"/>
<dbReference type="PANTHER" id="PTHR46663">
    <property type="entry name" value="DIGUANYLATE CYCLASE DGCT-RELATED"/>
    <property type="match status" value="1"/>
</dbReference>
<name>A0A1F6B1P6_9BACT</name>
<organism evidence="2 3">
    <name type="scientific">Candidatus Gottesmanbacteria bacterium RIFCSPLOWO2_01_FULL_49_10</name>
    <dbReference type="NCBI Taxonomy" id="1798396"/>
    <lineage>
        <taxon>Bacteria</taxon>
        <taxon>Candidatus Gottesmaniibacteriota</taxon>
    </lineage>
</organism>
<dbReference type="PROSITE" id="PS50887">
    <property type="entry name" value="GGDEF"/>
    <property type="match status" value="1"/>
</dbReference>
<evidence type="ECO:0000259" key="1">
    <source>
        <dbReference type="PROSITE" id="PS50887"/>
    </source>
</evidence>
<protein>
    <recommendedName>
        <fullName evidence="1">GGDEF domain-containing protein</fullName>
    </recommendedName>
</protein>
<dbReference type="EMBL" id="MFJZ01000020">
    <property type="protein sequence ID" value="OGG30467.1"/>
    <property type="molecule type" value="Genomic_DNA"/>
</dbReference>
<accession>A0A1F6B1P6</accession>
<dbReference type="Pfam" id="PF00990">
    <property type="entry name" value="GGDEF"/>
    <property type="match status" value="1"/>
</dbReference>
<dbReference type="FunFam" id="3.30.70.270:FF:000001">
    <property type="entry name" value="Diguanylate cyclase domain protein"/>
    <property type="match status" value="1"/>
</dbReference>
<dbReference type="Gene3D" id="3.30.70.270">
    <property type="match status" value="1"/>
</dbReference>
<dbReference type="PANTHER" id="PTHR46663:SF4">
    <property type="entry name" value="DIGUANYLATE CYCLASE DGCT-RELATED"/>
    <property type="match status" value="1"/>
</dbReference>
<dbReference type="SMART" id="SM00267">
    <property type="entry name" value="GGDEF"/>
    <property type="match status" value="1"/>
</dbReference>
<dbReference type="NCBIfam" id="TIGR00254">
    <property type="entry name" value="GGDEF"/>
    <property type="match status" value="1"/>
</dbReference>
<sequence>MVVSMTESKDAKLSTVFIGKGIADEGRIADPRVAHKAYDTLTQYADALGEDKVSFFQKHGNNPILIGQAATQISLERHIEELGQKLDHDILTDLYNRRGFEAELTRMLADAARHGKRVGILFLDLDNFKSGVNDAFGHATGDEVLKIVAELLRQSSRQTDVVARFGGDEFGIILPDVNNETPELFRYRLKEGLENKSKILNALRVIGISMGYAEFVGGKNELKSEAVIVHKADHAMYNAKALEKAPGLVKLVQWEEGMENTHRQLPQRA</sequence>
<dbReference type="AlphaFoldDB" id="A0A1F6B1P6"/>